<protein>
    <recommendedName>
        <fullName evidence="5">L-lysine 6-oxidase</fullName>
    </recommendedName>
</protein>
<evidence type="ECO:0000313" key="4">
    <source>
        <dbReference type="Proteomes" id="UP000071561"/>
    </source>
</evidence>
<feature type="domain" description="L-lysine epsilon oxidase C-terminal" evidence="2">
    <location>
        <begin position="583"/>
        <end position="696"/>
    </location>
</feature>
<dbReference type="RefSeq" id="WP_068399564.1">
    <property type="nucleotide sequence ID" value="NZ_CP014504.1"/>
</dbReference>
<feature type="domain" description="L-lysine epsilon oxidase C-terminal" evidence="2">
    <location>
        <begin position="427"/>
        <end position="581"/>
    </location>
</feature>
<proteinExistence type="predicted"/>
<keyword evidence="4" id="KW-1185">Reference proteome</keyword>
<dbReference type="AlphaFoldDB" id="A0A127VCQ0"/>
<organism evidence="3 4">
    <name type="scientific">Pedobacter cryoconitis</name>
    <dbReference type="NCBI Taxonomy" id="188932"/>
    <lineage>
        <taxon>Bacteria</taxon>
        <taxon>Pseudomonadati</taxon>
        <taxon>Bacteroidota</taxon>
        <taxon>Sphingobacteriia</taxon>
        <taxon>Sphingobacteriales</taxon>
        <taxon>Sphingobacteriaceae</taxon>
        <taxon>Pedobacter</taxon>
    </lineage>
</organism>
<evidence type="ECO:0000259" key="2">
    <source>
        <dbReference type="Pfam" id="PF18417"/>
    </source>
</evidence>
<reference evidence="3 4" key="1">
    <citation type="submission" date="2016-03" db="EMBL/GenBank/DDBJ databases">
        <title>Complete genome sequence of Pedobacter cryoconitis PAMC 27485.</title>
        <authorList>
            <person name="Lee J."/>
            <person name="Kim O.-S."/>
        </authorList>
    </citation>
    <scope>NUCLEOTIDE SEQUENCE [LARGE SCALE GENOMIC DNA]</scope>
    <source>
        <strain evidence="3 4">PAMC 27485</strain>
    </source>
</reference>
<dbReference type="Proteomes" id="UP000071561">
    <property type="component" value="Chromosome"/>
</dbReference>
<dbReference type="InterPro" id="IPR041168">
    <property type="entry name" value="LodA_N"/>
</dbReference>
<name>A0A127VCQ0_9SPHI</name>
<accession>A0A127VCQ0</accession>
<sequence length="774" mass="88426">MSIKIHPTIGVARLGNSPNEFCIVPDKTGGIPLEFEGGKITDKKIRKFKDSKGLIKKQGQPFRIYDQTGEITINRKDIKSIEWTVHLANKKAEWYQFDELKGNLLFGDKNSYAAWNVPLRNNDLTKNRQSLFIDYGPRRITVLKETNPIESNFKFDKKSVPANYTEAQFPPAKVKYGQPVESLGGILTDAEGRLIVFGGFGRTGGDTSLTGFGGGDQWHDDISDGPVYCKVTYTDNKVESIAAWCIVGSPDFAPEVVNISTLSDSIFDVYVRNSPGFIPELFDKGKFKPDYEANFQRDIKPVFDRMKGYQWVANVQPMANLASLDFYEINKNTSDANATRQKVFNYFRGIDPYTRAPIENPDPLAYTQKEFDQLDQNKIIQKEEKYSAKYPQDKYPQEYLFKDQNKYLTVEDGKEIVKEGDLFPLMPLNSGTNSVRNENPLKFLALTETQLFLLKQWADGKFNLKPDQHWEGIVPALDTISVGNCIGLPMSPGIEVTWNVHNQIIYNLNLPFTLKVKNSIAKYDKLFNVGKETGFLTVTRDECLGGGCEPGDLTKRMACPWQADFFNCTVQNINFTNPTQVKDYIVDSKGEIINRIPTPPVYYSYWWPPQSPWDVLIGELTKEGFHENGNWESGRQMNYQRGLNSYVQMVEFWDTLGFVKDMNANNAGFPYLLETERGHDFYTSQKPLISEIMVKLKYDNNGLNVDDQAIEIETPIFYLDIAKARRRRKEQFATTENISLKALSVGSINTITYHPFKKIKISEELSKVRFKFRR</sequence>
<dbReference type="Pfam" id="PF18417">
    <property type="entry name" value="LodA_C"/>
    <property type="match status" value="2"/>
</dbReference>
<dbReference type="KEGG" id="pcm:AY601_1839"/>
<dbReference type="EMBL" id="CP014504">
    <property type="protein sequence ID" value="AMP98748.1"/>
    <property type="molecule type" value="Genomic_DNA"/>
</dbReference>
<evidence type="ECO:0000313" key="3">
    <source>
        <dbReference type="EMBL" id="AMP98748.1"/>
    </source>
</evidence>
<dbReference type="PATRIC" id="fig|188932.3.peg.1920"/>
<feature type="domain" description="L-Lysine epsilon oxidase N-terminal" evidence="1">
    <location>
        <begin position="6"/>
        <end position="247"/>
    </location>
</feature>
<evidence type="ECO:0008006" key="5">
    <source>
        <dbReference type="Google" id="ProtNLM"/>
    </source>
</evidence>
<dbReference type="Pfam" id="PF17990">
    <property type="entry name" value="LodA_N"/>
    <property type="match status" value="1"/>
</dbReference>
<gene>
    <name evidence="3" type="ORF">AY601_1839</name>
</gene>
<dbReference type="OrthoDB" id="336698at2"/>
<dbReference type="InterPro" id="IPR041173">
    <property type="entry name" value="LodA_C"/>
</dbReference>
<evidence type="ECO:0000259" key="1">
    <source>
        <dbReference type="Pfam" id="PF17990"/>
    </source>
</evidence>